<feature type="region of interest" description="Disordered" evidence="1">
    <location>
        <begin position="40"/>
        <end position="69"/>
    </location>
</feature>
<evidence type="ECO:0000259" key="3">
    <source>
        <dbReference type="Pfam" id="PF26056"/>
    </source>
</evidence>
<feature type="compositionally biased region" description="Low complexity" evidence="1">
    <location>
        <begin position="44"/>
        <end position="61"/>
    </location>
</feature>
<dbReference type="EMBL" id="JAFFZE010000006">
    <property type="protein sequence ID" value="MCT2582411.1"/>
    <property type="molecule type" value="Genomic_DNA"/>
</dbReference>
<keyword evidence="2" id="KW-0472">Membrane</keyword>
<dbReference type="Pfam" id="PF26056">
    <property type="entry name" value="DUF8017"/>
    <property type="match status" value="1"/>
</dbReference>
<evidence type="ECO:0000313" key="5">
    <source>
        <dbReference type="Proteomes" id="UP001156441"/>
    </source>
</evidence>
<comment type="caution">
    <text evidence="4">The sequence shown here is derived from an EMBL/GenBank/DDBJ whole genome shotgun (WGS) entry which is preliminary data.</text>
</comment>
<gene>
    <name evidence="4" type="ORF">JT362_04645</name>
</gene>
<keyword evidence="2" id="KW-0812">Transmembrane</keyword>
<evidence type="ECO:0000256" key="1">
    <source>
        <dbReference type="SAM" id="MobiDB-lite"/>
    </source>
</evidence>
<protein>
    <recommendedName>
        <fullName evidence="3">DUF8017 domain-containing protein</fullName>
    </recommendedName>
</protein>
<organism evidence="4 5">
    <name type="scientific">Actinophytocola gossypii</name>
    <dbReference type="NCBI Taxonomy" id="2812003"/>
    <lineage>
        <taxon>Bacteria</taxon>
        <taxon>Bacillati</taxon>
        <taxon>Actinomycetota</taxon>
        <taxon>Actinomycetes</taxon>
        <taxon>Pseudonocardiales</taxon>
        <taxon>Pseudonocardiaceae</taxon>
    </lineage>
</organism>
<evidence type="ECO:0000313" key="4">
    <source>
        <dbReference type="EMBL" id="MCT2582411.1"/>
    </source>
</evidence>
<dbReference type="InterPro" id="IPR058330">
    <property type="entry name" value="DUF8017"/>
</dbReference>
<dbReference type="RefSeq" id="WP_260189767.1">
    <property type="nucleotide sequence ID" value="NZ_JAFFZE010000006.1"/>
</dbReference>
<keyword evidence="5" id="KW-1185">Reference proteome</keyword>
<accession>A0ABT2J3I8</accession>
<proteinExistence type="predicted"/>
<feature type="transmembrane region" description="Helical" evidence="2">
    <location>
        <begin position="15"/>
        <end position="37"/>
    </location>
</feature>
<evidence type="ECO:0000256" key="2">
    <source>
        <dbReference type="SAM" id="Phobius"/>
    </source>
</evidence>
<dbReference type="Proteomes" id="UP001156441">
    <property type="component" value="Unassembled WGS sequence"/>
</dbReference>
<reference evidence="4 5" key="1">
    <citation type="submission" date="2021-02" db="EMBL/GenBank/DDBJ databases">
        <title>Actinophytocola xerophila sp. nov., isolated from soil of cotton cropping field.</title>
        <authorList>
            <person name="Huang R."/>
            <person name="Chen X."/>
            <person name="Ge X."/>
            <person name="Liu W."/>
        </authorList>
    </citation>
    <scope>NUCLEOTIDE SEQUENCE [LARGE SCALE GENOMIC DNA]</scope>
    <source>
        <strain evidence="4 5">S1-96</strain>
    </source>
</reference>
<feature type="domain" description="DUF8017" evidence="3">
    <location>
        <begin position="66"/>
        <end position="248"/>
    </location>
</feature>
<sequence>MHGWPPPPPPPPSRLPMILGVLAITLIVGAVVTIALVNRKSGGTPTAAPTAAAPATTTSTETDTETETEDGWRLVDNTADAGLTYQVPDDWKVVPDKRDSGLGVDFTGTADHGSYTCQGQTYIRSFATSGDVRAKDGSDLDLAKTVREFATSFATGSFKAGARVEVGKPQESELDGRPAMTLTAKVTPRVTIPECQATEGEIAILGVALAEDGEPTGVTMLVVVSDVAGGPAEPAPLPTSVAQDILASAAVS</sequence>
<keyword evidence="2" id="KW-1133">Transmembrane helix</keyword>
<name>A0ABT2J3I8_9PSEU</name>